<keyword evidence="2" id="KW-1133">Transmembrane helix</keyword>
<evidence type="ECO:0000259" key="4">
    <source>
        <dbReference type="SMART" id="SM01215"/>
    </source>
</evidence>
<feature type="region of interest" description="Disordered" evidence="1">
    <location>
        <begin position="96"/>
        <end position="118"/>
    </location>
</feature>
<evidence type="ECO:0000313" key="7">
    <source>
        <dbReference type="Proteomes" id="UP000008698"/>
    </source>
</evidence>
<proteinExistence type="predicted"/>
<keyword evidence="7" id="KW-1185">Reference proteome</keyword>
<dbReference type="InterPro" id="IPR019415">
    <property type="entry name" value="FMP27_SW_RBG"/>
</dbReference>
<feature type="compositionally biased region" description="Basic residues" evidence="1">
    <location>
        <begin position="1045"/>
        <end position="1060"/>
    </location>
</feature>
<feature type="domain" description="FMP27/BLTP2/Hobbit GFWDK motif-containing RBG unit" evidence="3">
    <location>
        <begin position="1229"/>
        <end position="1390"/>
    </location>
</feature>
<dbReference type="KEGG" id="val:VDBG_06935"/>
<dbReference type="OrthoDB" id="1562405at2759"/>
<name>C9SPW0_VERA1</name>
<dbReference type="STRING" id="526221.C9SPW0"/>
<feature type="transmembrane region" description="Helical" evidence="2">
    <location>
        <begin position="7"/>
        <end position="27"/>
    </location>
</feature>
<keyword evidence="2" id="KW-0812">Transmembrane</keyword>
<evidence type="ECO:0000259" key="5">
    <source>
        <dbReference type="SMART" id="SM01216"/>
    </source>
</evidence>
<dbReference type="SMART" id="SM01215">
    <property type="entry name" value="Fmp27_SW"/>
    <property type="match status" value="1"/>
</dbReference>
<feature type="compositionally biased region" description="Basic and acidic residues" evidence="1">
    <location>
        <begin position="1067"/>
        <end position="1092"/>
    </location>
</feature>
<protein>
    <submittedName>
        <fullName evidence="6">FMP27</fullName>
    </submittedName>
</protein>
<dbReference type="HOGENOM" id="CLU_000592_1_0_1"/>
<evidence type="ECO:0000313" key="6">
    <source>
        <dbReference type="EMBL" id="EEY20825.1"/>
    </source>
</evidence>
<dbReference type="OMA" id="MHEEKTI"/>
<feature type="region of interest" description="Disordered" evidence="1">
    <location>
        <begin position="674"/>
        <end position="712"/>
    </location>
</feature>
<organism evidence="7">
    <name type="scientific">Verticillium alfalfae (strain VaMs.102 / ATCC MYA-4576 / FGSC 10136)</name>
    <name type="common">Verticillium wilt of alfalfa</name>
    <name type="synonym">Verticillium albo-atrum</name>
    <dbReference type="NCBI Taxonomy" id="526221"/>
    <lineage>
        <taxon>Eukaryota</taxon>
        <taxon>Fungi</taxon>
        <taxon>Dikarya</taxon>
        <taxon>Ascomycota</taxon>
        <taxon>Pezizomycotina</taxon>
        <taxon>Sordariomycetes</taxon>
        <taxon>Hypocreomycetidae</taxon>
        <taxon>Glomerellales</taxon>
        <taxon>Plectosphaerellaceae</taxon>
        <taxon>Verticillium</taxon>
    </lineage>
</organism>
<keyword evidence="2" id="KW-0472">Membrane</keyword>
<dbReference type="EMBL" id="DS985221">
    <property type="protein sequence ID" value="EEY20825.1"/>
    <property type="molecule type" value="Genomic_DNA"/>
</dbReference>
<feature type="region of interest" description="Disordered" evidence="1">
    <location>
        <begin position="1037"/>
        <end position="1107"/>
    </location>
</feature>
<accession>C9SPW0</accession>
<dbReference type="InterPro" id="IPR019449">
    <property type="entry name" value="FMP27_WPPW_RBG"/>
</dbReference>
<dbReference type="Pfam" id="PF10344">
    <property type="entry name" value="Hobbit"/>
    <property type="match status" value="1"/>
</dbReference>
<reference evidence="7" key="1">
    <citation type="journal article" date="2011" name="PLoS Pathog.">
        <title>Comparative genomics yields insights into niche adaptation of plant vascular wilt pathogens.</title>
        <authorList>
            <person name="Klosterman S.J."/>
            <person name="Subbarao K.V."/>
            <person name="Kang S."/>
            <person name="Veronese P."/>
            <person name="Gold S.E."/>
            <person name="Thomma B.P.H.J."/>
            <person name="Chen Z."/>
            <person name="Henrissat B."/>
            <person name="Lee Y.-H."/>
            <person name="Park J."/>
            <person name="Garcia-Pedrajas M.D."/>
            <person name="Barbara D.J."/>
            <person name="Anchieta A."/>
            <person name="de Jonge R."/>
            <person name="Santhanam P."/>
            <person name="Maruthachalam K."/>
            <person name="Atallah Z."/>
            <person name="Amyotte S.G."/>
            <person name="Paz Z."/>
            <person name="Inderbitzin P."/>
            <person name="Hayes R.J."/>
            <person name="Heiman D.I."/>
            <person name="Young S."/>
            <person name="Zeng Q."/>
            <person name="Engels R."/>
            <person name="Galagan J."/>
            <person name="Cuomo C.A."/>
            <person name="Dobinson K.F."/>
            <person name="Ma L.-J."/>
        </authorList>
    </citation>
    <scope>NUCLEOTIDE SEQUENCE [LARGE SCALE GENOMIC DNA]</scope>
    <source>
        <strain evidence="7">VaMs.102 / ATCC MYA-4576 / FGSC 10136</strain>
    </source>
</reference>
<feature type="compositionally biased region" description="Acidic residues" evidence="1">
    <location>
        <begin position="100"/>
        <end position="109"/>
    </location>
</feature>
<sequence length="2029" mass="229466">MALLNPTFIFGVVVLLYLSSFILFAVIRIITGVSIQRVGYFSLRRLAYTFKDGFKVEIRGLGLTIHRPTFSQPTWLSIVISELSVTIDVRELEGKRAEESSAEETDAQSDDSSSKPLLNLPKLRRNDVVATNSTINIVDVGNIQCGSITIAVDTRRKMVDRARFFFQFRTDRQKKQRQAEWIMTLRSVLFTAEGNESLEILDYATLNIHGFLYEALDGLRDASIALKLNRIHIPYDDVHLCVQRFKRCRTQRSPSFGLNESPDLFAGKAERESTDPGLTEEDIMQTVSDSKEFVSSILRGVKEVQFAVSFVGLTKKVDTVKPNAAPVLLNASMKEVGVDLHRLDPKSPAHRMYFPSKDIAHEALAAALSISIGLDDGHGKPERLIYIPMTTTTVKTTLPSKTVELARDDTAQDKNANILFANSVITSPSVDIDPRHLPLLIAILQPQRPKRPKTHRMGQQPGHVLISRLLPKANIKFTMHEPVVRIALPPVDKAAADDDFDLIISHISSISMDMESSHSALQELHYSLASSMRLQSHHLYYQTSNGERFNLVDTESFDLKVQLSAAPDVHVVASGSIDTFAIKMVRPEITDGLRQIFRQLRLNVEPKKRVVSKTLRNQNFLRGMPDWLLQFQMQATDVSLEVAGIDEEISEDTRGVSLQLDSFTSEYRAQRLDGLQRRPSRRRANSRTVAPDADLLKAPLSPRKKQQNAGDGRRVALHVRGLEAYIVEAADRAEAEPFVNMPRFEVAFSTSSDQQGPIFHIHASVRTILLQYSLYRHYSVAVAGMVLRKAFVKTRSDTTPLRSPPGSRASLSGDLLVPPGSPEMPMDFSDMSTITQELVTVDFKAAMIQVKADMPHDPRLLLQIYGVEAGRHRWSAPFLIYNQIRLCVQLPRIRGVWARLLCIKGGRIDHRISRRKTSSGAFQEERMFDIAADATRFAVPHEVIVSKISDNITNVYKSVLQLHHRFKTGTNEYILDKQPEAPKNVPKVSIRTKTFLFELEDGAFEWNLGMIYRAGRVEQMQRLAREEAFELKRKKIREEESRRDSHNKHRARSLFHKGRGKNGASEPRSRSVDGRRRASDEPDRGRKPRYDPEGGSLGITGRSKIAEQEARQKLDAYNATSWKKRIDRHYAQGKNSMRELRGLFWGPDHLPDDLEEAERILEVPQRPALMAAIITDLHLLIDKPTFPMKDLPDFIHSVGKGMPKDMKYGLLVPMHVSIDIGEARVTLRDYPLPLIHIPGLKPGQPARQSAMSLRTNFVIAEEYRGKKSTRHIKVNIIPPRTLESDVGQEGGFAIDVRRTIGPIKSFSDMRIDINTSLPTRITWGGPCYQPAIQDMMMVIESFTKPQVDPSERVGFWDKIRLNFHSRIHIAWRGDGDLHLALKGTRDPYCVTGNGAGFIMCWRNNIRWNVNADDDPKRFMTVDSGEYVLAIPDYSHQVRESNRRTGDEDSNLIDDSYKNGITFKKVVMKLSGKVQWMTGLVFEQAIQEGKRSFDFKPHYDVVLRAPQHAQGEDGLAYDAFRGFRSSHIHLSIAVRAPGDRDWLATNPAPSRSYNAVHCTPRFFTHFFAWWSLFGGPMSLPIRQGPLWPGRERTSKKFGKHLATIKYNLLLAPLFLSHIYKHKDVEDYSESAVSATGLKVRFDSFMLDLHQRREEFNTRDHARKTQSRTSGIKIHAAQLDLANADVRAVSASIRGTTTEAIKKGTLANLSIDQVETADMVLDDGTRAIYAADSEALRRHSSVLRVKKALLENMVQQLPSKSPTHGKMPKFKGDAASEASIEVDRESMKIPSGAEFESDAQNRFVIHNLHFKWNNLLRNIVLRYTHQVSQRRGFIYYLSRPAVKFIIDIVEEQYKAKFGTKTTNGKAATDDNSTDPSFMDRETQEDIEERIKRILQDGRKFVNADQADATDTSTNVAMEDLTGGISEDFRAQSNYHVRVIAPQIQLQSDKNKKNVVLLTAKGMELKVVEIMDKERLSDAVSGLVQRRILVSMDSTQFFVTHQKWFSTHLVSMYAGSQRLRPCCDTTSTTRCV</sequence>
<dbReference type="InterPro" id="IPR045167">
    <property type="entry name" value="Hobbit"/>
</dbReference>
<evidence type="ECO:0000256" key="1">
    <source>
        <dbReference type="SAM" id="MobiDB-lite"/>
    </source>
</evidence>
<dbReference type="InterPro" id="IPR019441">
    <property type="entry name" value="FMP27/BLTP2/Hobbit_GFWDK_RBG"/>
</dbReference>
<feature type="region of interest" description="Disordered" evidence="1">
    <location>
        <begin position="1859"/>
        <end position="1880"/>
    </location>
</feature>
<dbReference type="SMART" id="SM01216">
    <property type="entry name" value="Fmp27_WPPW"/>
    <property type="match status" value="1"/>
</dbReference>
<gene>
    <name evidence="6" type="ORF">VDBG_06935</name>
</gene>
<evidence type="ECO:0000256" key="2">
    <source>
        <dbReference type="SAM" id="Phobius"/>
    </source>
</evidence>
<dbReference type="Proteomes" id="UP000008698">
    <property type="component" value="Unassembled WGS sequence"/>
</dbReference>
<dbReference type="PANTHER" id="PTHR15678:SF6">
    <property type="entry name" value="BRIDGE-LIKE LIPID TRANSFER PROTEIN FAMILY MEMBER 2"/>
    <property type="match status" value="1"/>
</dbReference>
<evidence type="ECO:0000259" key="3">
    <source>
        <dbReference type="SMART" id="SM01214"/>
    </source>
</evidence>
<dbReference type="RefSeq" id="XP_003003373.1">
    <property type="nucleotide sequence ID" value="XM_003003327.1"/>
</dbReference>
<feature type="compositionally biased region" description="Polar residues" evidence="1">
    <location>
        <begin position="1859"/>
        <end position="1873"/>
    </location>
</feature>
<feature type="domain" description="FMP27 SW motif-containing RBG unit" evidence="4">
    <location>
        <begin position="1109"/>
        <end position="1211"/>
    </location>
</feature>
<feature type="domain" description="FMP27 WPPW motif-containing RBG unit" evidence="5">
    <location>
        <begin position="1635"/>
        <end position="2019"/>
    </location>
</feature>
<dbReference type="PANTHER" id="PTHR15678">
    <property type="entry name" value="ANTIGEN MLAA-22-RELATED"/>
    <property type="match status" value="1"/>
</dbReference>
<dbReference type="eggNOG" id="KOG1910">
    <property type="taxonomic scope" value="Eukaryota"/>
</dbReference>
<dbReference type="GeneID" id="9537586"/>
<dbReference type="SMART" id="SM01214">
    <property type="entry name" value="Fmp27_GFWDK"/>
    <property type="match status" value="1"/>
</dbReference>